<dbReference type="PANTHER" id="PTHR43792:SF1">
    <property type="entry name" value="N-ACETYLTRANSFERASE DOMAIN-CONTAINING PROTEIN"/>
    <property type="match status" value="1"/>
</dbReference>
<evidence type="ECO:0000313" key="2">
    <source>
        <dbReference type="EMBL" id="MCF2527090.1"/>
    </source>
</evidence>
<dbReference type="RefSeq" id="WP_235051239.1">
    <property type="nucleotide sequence ID" value="NZ_JAKFHA010000003.1"/>
</dbReference>
<dbReference type="Proteomes" id="UP001165378">
    <property type="component" value="Unassembled WGS sequence"/>
</dbReference>
<name>A0AA41PXC8_9ACTN</name>
<sequence>MADILKTERLTLEPAARADLDILHAHWTDAEVRAFLFDGETVTLEYTAGAIERSLRESAAEAGLWIVRVHGSDDLAGAVGLRPLDAAGTEIYYSLAASGRGRGYATEAARAVVEHALTVLALPAVLAEVDEGNKASVAVVARLGMTAYATEPGLLGQMIRYRRTR</sequence>
<dbReference type="InterPro" id="IPR051531">
    <property type="entry name" value="N-acetyltransferase"/>
</dbReference>
<evidence type="ECO:0000313" key="3">
    <source>
        <dbReference type="Proteomes" id="UP001165378"/>
    </source>
</evidence>
<proteinExistence type="predicted"/>
<dbReference type="Pfam" id="PF13302">
    <property type="entry name" value="Acetyltransf_3"/>
    <property type="match status" value="1"/>
</dbReference>
<dbReference type="AlphaFoldDB" id="A0AA41PXC8"/>
<organism evidence="2 3">
    <name type="scientific">Yinghuangia soli</name>
    <dbReference type="NCBI Taxonomy" id="2908204"/>
    <lineage>
        <taxon>Bacteria</taxon>
        <taxon>Bacillati</taxon>
        <taxon>Actinomycetota</taxon>
        <taxon>Actinomycetes</taxon>
        <taxon>Kitasatosporales</taxon>
        <taxon>Streptomycetaceae</taxon>
        <taxon>Yinghuangia</taxon>
    </lineage>
</organism>
<dbReference type="Gene3D" id="3.40.630.30">
    <property type="match status" value="1"/>
</dbReference>
<comment type="caution">
    <text evidence="2">The sequence shown here is derived from an EMBL/GenBank/DDBJ whole genome shotgun (WGS) entry which is preliminary data.</text>
</comment>
<dbReference type="InterPro" id="IPR016181">
    <property type="entry name" value="Acyl_CoA_acyltransferase"/>
</dbReference>
<dbReference type="PROSITE" id="PS51186">
    <property type="entry name" value="GNAT"/>
    <property type="match status" value="1"/>
</dbReference>
<protein>
    <submittedName>
        <fullName evidence="2">GNAT family N-acetyltransferase</fullName>
    </submittedName>
</protein>
<dbReference type="GO" id="GO:0016747">
    <property type="term" value="F:acyltransferase activity, transferring groups other than amino-acyl groups"/>
    <property type="evidence" value="ECO:0007669"/>
    <property type="project" value="InterPro"/>
</dbReference>
<dbReference type="SUPFAM" id="SSF55729">
    <property type="entry name" value="Acyl-CoA N-acyltransferases (Nat)"/>
    <property type="match status" value="1"/>
</dbReference>
<dbReference type="InterPro" id="IPR000182">
    <property type="entry name" value="GNAT_dom"/>
</dbReference>
<feature type="domain" description="N-acetyltransferase" evidence="1">
    <location>
        <begin position="10"/>
        <end position="165"/>
    </location>
</feature>
<gene>
    <name evidence="2" type="ORF">LZ495_07650</name>
</gene>
<dbReference type="PANTHER" id="PTHR43792">
    <property type="entry name" value="GNAT FAMILY, PUTATIVE (AFU_ORTHOLOGUE AFUA_3G00765)-RELATED-RELATED"/>
    <property type="match status" value="1"/>
</dbReference>
<accession>A0AA41PXC8</accession>
<keyword evidence="3" id="KW-1185">Reference proteome</keyword>
<dbReference type="EMBL" id="JAKFHA010000003">
    <property type="protein sequence ID" value="MCF2527090.1"/>
    <property type="molecule type" value="Genomic_DNA"/>
</dbReference>
<reference evidence="2" key="1">
    <citation type="submission" date="2022-01" db="EMBL/GenBank/DDBJ databases">
        <title>Genome-Based Taxonomic Classification of the Phylum Actinobacteria.</title>
        <authorList>
            <person name="Gao Y."/>
        </authorList>
    </citation>
    <scope>NUCLEOTIDE SEQUENCE</scope>
    <source>
        <strain evidence="2">KLBMP 8922</strain>
    </source>
</reference>
<evidence type="ECO:0000259" key="1">
    <source>
        <dbReference type="PROSITE" id="PS51186"/>
    </source>
</evidence>